<keyword evidence="2" id="KW-0520">NAD</keyword>
<dbReference type="EMBL" id="RSCD01000019">
    <property type="protein sequence ID" value="RSH85770.1"/>
    <property type="molecule type" value="Genomic_DNA"/>
</dbReference>
<keyword evidence="1" id="KW-0560">Oxidoreductase</keyword>
<evidence type="ECO:0000313" key="4">
    <source>
        <dbReference type="EMBL" id="RSH85770.1"/>
    </source>
</evidence>
<evidence type="ECO:0000256" key="1">
    <source>
        <dbReference type="ARBA" id="ARBA00023002"/>
    </source>
</evidence>
<reference evidence="4 5" key="1">
    <citation type="submission" date="2018-11" db="EMBL/GenBank/DDBJ databases">
        <title>Genome sequence of Saitozyma podzolica DSM 27192.</title>
        <authorList>
            <person name="Aliyu H."/>
            <person name="Gorte O."/>
            <person name="Ochsenreither K."/>
        </authorList>
    </citation>
    <scope>NUCLEOTIDE SEQUENCE [LARGE SCALE GENOMIC DNA]</scope>
    <source>
        <strain evidence="4 5">DSM 27192</strain>
    </source>
</reference>
<dbReference type="AlphaFoldDB" id="A0A427Y3W6"/>
<evidence type="ECO:0000313" key="5">
    <source>
        <dbReference type="Proteomes" id="UP000279259"/>
    </source>
</evidence>
<dbReference type="Proteomes" id="UP000279259">
    <property type="component" value="Unassembled WGS sequence"/>
</dbReference>
<dbReference type="PANTHER" id="PTHR43333:SF1">
    <property type="entry name" value="D-ISOMER SPECIFIC 2-HYDROXYACID DEHYDROGENASE NAD-BINDING DOMAIN-CONTAINING PROTEIN"/>
    <property type="match status" value="1"/>
</dbReference>
<dbReference type="STRING" id="1890683.A0A427Y3W6"/>
<name>A0A427Y3W6_9TREE</name>
<protein>
    <recommendedName>
        <fullName evidence="3">D-isomer specific 2-hydroxyacid dehydrogenase NAD-binding domain-containing protein</fullName>
    </recommendedName>
</protein>
<dbReference type="InterPro" id="IPR006140">
    <property type="entry name" value="D-isomer_DH_NAD-bd"/>
</dbReference>
<organism evidence="4 5">
    <name type="scientific">Saitozyma podzolica</name>
    <dbReference type="NCBI Taxonomy" id="1890683"/>
    <lineage>
        <taxon>Eukaryota</taxon>
        <taxon>Fungi</taxon>
        <taxon>Dikarya</taxon>
        <taxon>Basidiomycota</taxon>
        <taxon>Agaricomycotina</taxon>
        <taxon>Tremellomycetes</taxon>
        <taxon>Tremellales</taxon>
        <taxon>Trimorphomycetaceae</taxon>
        <taxon>Saitozyma</taxon>
    </lineage>
</organism>
<dbReference type="GO" id="GO:0051287">
    <property type="term" value="F:NAD binding"/>
    <property type="evidence" value="ECO:0007669"/>
    <property type="project" value="InterPro"/>
</dbReference>
<feature type="domain" description="D-isomer specific 2-hydroxyacid dehydrogenase NAD-binding" evidence="3">
    <location>
        <begin position="114"/>
        <end position="290"/>
    </location>
</feature>
<dbReference type="OrthoDB" id="298012at2759"/>
<sequence>MSSPPEISTVLCTFAWKPAEIEQLRRAFAPAEFVACKPSDKGIVTDTLQRAEIALLGTNLSPEVLDAPHVRWVHCDMAGLNGAAKPETFAKGLIVSGSAGRSGPALAQHAFNFALTFIHDSVKSLARQRDHLWEGAEAIRERRTLWGQKLGIVGFGYTGKEMAHIGRAMGMHVTVLRRSPGSSSSDVDVMLSKENGDGLNPILDCDVVMLAMGLSDETHHLFGKDQFKRMKKDSIIINMARGESIDQEALIEALQSGEIAGAGLDVFEEEPLPRDSPLWDMTNVLVTPHATPSMPDKTQRSIDVIVTNLKHYKEGRPLINMIDERDTYTKG</sequence>
<gene>
    <name evidence="4" type="ORF">EHS25_003911</name>
</gene>
<evidence type="ECO:0000259" key="3">
    <source>
        <dbReference type="Pfam" id="PF02826"/>
    </source>
</evidence>
<dbReference type="SUPFAM" id="SSF51735">
    <property type="entry name" value="NAD(P)-binding Rossmann-fold domains"/>
    <property type="match status" value="1"/>
</dbReference>
<accession>A0A427Y3W6</accession>
<dbReference type="Pfam" id="PF02826">
    <property type="entry name" value="2-Hacid_dh_C"/>
    <property type="match status" value="1"/>
</dbReference>
<dbReference type="SUPFAM" id="SSF52283">
    <property type="entry name" value="Formate/glycerate dehydrogenase catalytic domain-like"/>
    <property type="match status" value="1"/>
</dbReference>
<evidence type="ECO:0000256" key="2">
    <source>
        <dbReference type="ARBA" id="ARBA00023027"/>
    </source>
</evidence>
<dbReference type="PANTHER" id="PTHR43333">
    <property type="entry name" value="2-HACID_DH_C DOMAIN-CONTAINING PROTEIN"/>
    <property type="match status" value="1"/>
</dbReference>
<dbReference type="InterPro" id="IPR036291">
    <property type="entry name" value="NAD(P)-bd_dom_sf"/>
</dbReference>
<proteinExistence type="predicted"/>
<dbReference type="Gene3D" id="3.40.50.720">
    <property type="entry name" value="NAD(P)-binding Rossmann-like Domain"/>
    <property type="match status" value="2"/>
</dbReference>
<comment type="caution">
    <text evidence="4">The sequence shown here is derived from an EMBL/GenBank/DDBJ whole genome shotgun (WGS) entry which is preliminary data.</text>
</comment>
<dbReference type="GO" id="GO:0016491">
    <property type="term" value="F:oxidoreductase activity"/>
    <property type="evidence" value="ECO:0007669"/>
    <property type="project" value="UniProtKB-KW"/>
</dbReference>
<keyword evidence="5" id="KW-1185">Reference proteome</keyword>
<dbReference type="CDD" id="cd05300">
    <property type="entry name" value="2-Hacid_dh_1"/>
    <property type="match status" value="1"/>
</dbReference>